<feature type="signal peptide" evidence="5">
    <location>
        <begin position="1"/>
        <end position="23"/>
    </location>
</feature>
<dbReference type="RefSeq" id="WP_268618520.1">
    <property type="nucleotide sequence ID" value="NZ_JAMDMX010000182.1"/>
</dbReference>
<dbReference type="Pfam" id="PF13407">
    <property type="entry name" value="Peripla_BP_4"/>
    <property type="match status" value="1"/>
</dbReference>
<dbReference type="InterPro" id="IPR028082">
    <property type="entry name" value="Peripla_BP_I"/>
</dbReference>
<evidence type="ECO:0000313" key="8">
    <source>
        <dbReference type="Proteomes" id="UP001527099"/>
    </source>
</evidence>
<dbReference type="PROSITE" id="PS51257">
    <property type="entry name" value="PROKAR_LIPOPROTEIN"/>
    <property type="match status" value="1"/>
</dbReference>
<evidence type="ECO:0000256" key="5">
    <source>
        <dbReference type="SAM" id="SignalP"/>
    </source>
</evidence>
<evidence type="ECO:0000259" key="6">
    <source>
        <dbReference type="Pfam" id="PF13407"/>
    </source>
</evidence>
<feature type="chain" id="PRO_5045721636" evidence="5">
    <location>
        <begin position="24"/>
        <end position="380"/>
    </location>
</feature>
<dbReference type="PANTHER" id="PTHR46847:SF1">
    <property type="entry name" value="D-ALLOSE-BINDING PERIPLASMIC PROTEIN-RELATED"/>
    <property type="match status" value="1"/>
</dbReference>
<gene>
    <name evidence="7" type="ORF">M5X19_34835</name>
</gene>
<dbReference type="InterPro" id="IPR025997">
    <property type="entry name" value="SBP_2_dom"/>
</dbReference>
<evidence type="ECO:0000256" key="3">
    <source>
        <dbReference type="ARBA" id="ARBA00022729"/>
    </source>
</evidence>
<comment type="caution">
    <text evidence="7">The sequence shown here is derived from an EMBL/GenBank/DDBJ whole genome shotgun (WGS) entry which is preliminary data.</text>
</comment>
<dbReference type="Proteomes" id="UP001527099">
    <property type="component" value="Unassembled WGS sequence"/>
</dbReference>
<evidence type="ECO:0000256" key="1">
    <source>
        <dbReference type="ARBA" id="ARBA00004196"/>
    </source>
</evidence>
<accession>A0ABT4GP50</accession>
<evidence type="ECO:0000313" key="7">
    <source>
        <dbReference type="EMBL" id="MCY9697995.1"/>
    </source>
</evidence>
<reference evidence="7 8" key="1">
    <citation type="submission" date="2022-05" db="EMBL/GenBank/DDBJ databases">
        <title>Genome Sequencing of Bee-Associated Microbes.</title>
        <authorList>
            <person name="Dunlap C."/>
        </authorList>
    </citation>
    <scope>NUCLEOTIDE SEQUENCE [LARGE SCALE GENOMIC DNA]</scope>
    <source>
        <strain evidence="7 8">NRRL B-14421</strain>
    </source>
</reference>
<dbReference type="EMBL" id="JAMDMX010000182">
    <property type="protein sequence ID" value="MCY9697995.1"/>
    <property type="molecule type" value="Genomic_DNA"/>
</dbReference>
<dbReference type="Gene3D" id="3.40.50.2300">
    <property type="match status" value="2"/>
</dbReference>
<name>A0ABT4GP50_9BACL</name>
<evidence type="ECO:0000256" key="4">
    <source>
        <dbReference type="SAM" id="MobiDB-lite"/>
    </source>
</evidence>
<comment type="similarity">
    <text evidence="2">Belongs to the bacterial solute-binding protein 2 family.</text>
</comment>
<feature type="domain" description="Periplasmic binding protein" evidence="6">
    <location>
        <begin position="73"/>
        <end position="337"/>
    </location>
</feature>
<proteinExistence type="inferred from homology"/>
<feature type="region of interest" description="Disordered" evidence="4">
    <location>
        <begin position="30"/>
        <end position="51"/>
    </location>
</feature>
<protein>
    <submittedName>
        <fullName evidence="7">Sugar ABC transporter substrate-binding protein</fullName>
    </submittedName>
</protein>
<organism evidence="7 8">
    <name type="scientific">Paenibacillus alginolyticus</name>
    <dbReference type="NCBI Taxonomy" id="59839"/>
    <lineage>
        <taxon>Bacteria</taxon>
        <taxon>Bacillati</taxon>
        <taxon>Bacillota</taxon>
        <taxon>Bacilli</taxon>
        <taxon>Bacillales</taxon>
        <taxon>Paenibacillaceae</taxon>
        <taxon>Paenibacillus</taxon>
    </lineage>
</organism>
<evidence type="ECO:0000256" key="2">
    <source>
        <dbReference type="ARBA" id="ARBA00007639"/>
    </source>
</evidence>
<dbReference type="PANTHER" id="PTHR46847">
    <property type="entry name" value="D-ALLOSE-BINDING PERIPLASMIC PROTEIN-RELATED"/>
    <property type="match status" value="1"/>
</dbReference>
<dbReference type="CDD" id="cd01536">
    <property type="entry name" value="PBP1_ABC_sugar_binding-like"/>
    <property type="match status" value="1"/>
</dbReference>
<keyword evidence="8" id="KW-1185">Reference proteome</keyword>
<keyword evidence="3 5" id="KW-0732">Signal</keyword>
<sequence length="380" mass="41138">MSIRKISMKSAMVVALITTLLLAGCESTSESSAVSGTGATKAGSSSSSTSYQWGDKNFEDFVSKAAKGRTLKIGFAPPAASEFYDIVEHGANTMMNELSSRFGVKFEYEMAAPSEHQAVEAQVSTIENWTAQKFDAIMVSSAGDFDAMNSVYQKAMDAGTAIYMFNMPAEMWKESDLKAVSAIGYNNHYQSGYLVGQYAAKKLNGKGKILLIWGLPGHWSTARKEGFLEAIKPYPELQVVGEQRGDYVRDKGMQAAENLLQAHPDVNLIYGENEEMAQGATQAVEARGLKLWDGKEGIITIGADGLKSGYESISKGKLTATVNVGPVDMGREFIKAVFMNEVLGYTVDKILNVPTAVVDKSNVDVAAAYTDWALNTKLKK</sequence>
<comment type="subcellular location">
    <subcellularLocation>
        <location evidence="1">Cell envelope</location>
    </subcellularLocation>
</comment>
<feature type="compositionally biased region" description="Low complexity" evidence="4">
    <location>
        <begin position="31"/>
        <end position="50"/>
    </location>
</feature>
<dbReference type="SUPFAM" id="SSF53822">
    <property type="entry name" value="Periplasmic binding protein-like I"/>
    <property type="match status" value="1"/>
</dbReference>